<sequence length="197" mass="22056">MPVGILISTMARKSCKRGSSWTVKKTRQQGIKRDELPTEIDVTKVQKLAKSLEFVNPGKKVTDSIESILLAPRGRRAAAKKAAQKIQTPVARTIGPHSIHKHNWKGELTYNSIQVELCDCLRPECRGCFWPCYSCKGRRCSTVCQKYRTFAVASTAQSGGGCKDKTKITNPYTPEFFATDNNESTTEKENKRISKRS</sequence>
<dbReference type="OrthoDB" id="5984406at2759"/>
<dbReference type="PANTHER" id="PTHR46804">
    <property type="entry name" value="ADP RIBOSYLATION FACTOR LIKE GTPASE 14 EFFECTOR PROTEIN LIKE"/>
    <property type="match status" value="1"/>
</dbReference>
<protein>
    <submittedName>
        <fullName evidence="2">ARF7EP_C domain-containing protein</fullName>
    </submittedName>
</protein>
<evidence type="ECO:0000313" key="3">
    <source>
        <dbReference type="Proteomes" id="UP000005239"/>
    </source>
</evidence>
<organism evidence="2 3">
    <name type="scientific">Pristionchus pacificus</name>
    <name type="common">Parasitic nematode worm</name>
    <dbReference type="NCBI Taxonomy" id="54126"/>
    <lineage>
        <taxon>Eukaryota</taxon>
        <taxon>Metazoa</taxon>
        <taxon>Ecdysozoa</taxon>
        <taxon>Nematoda</taxon>
        <taxon>Chromadorea</taxon>
        <taxon>Rhabditida</taxon>
        <taxon>Rhabditina</taxon>
        <taxon>Diplogasteromorpha</taxon>
        <taxon>Diplogasteroidea</taxon>
        <taxon>Neodiplogasteridae</taxon>
        <taxon>Pristionchus</taxon>
    </lineage>
</organism>
<dbReference type="AlphaFoldDB" id="A0A2A6BHJ4"/>
<reference evidence="2" key="2">
    <citation type="submission" date="2022-06" db="UniProtKB">
        <authorList>
            <consortium name="EnsemblMetazoa"/>
        </authorList>
    </citation>
    <scope>IDENTIFICATION</scope>
    <source>
        <strain evidence="2">PS312</strain>
    </source>
</reference>
<proteinExistence type="predicted"/>
<keyword evidence="3" id="KW-1185">Reference proteome</keyword>
<reference evidence="3" key="1">
    <citation type="journal article" date="2008" name="Nat. Genet.">
        <title>The Pristionchus pacificus genome provides a unique perspective on nematode lifestyle and parasitism.</title>
        <authorList>
            <person name="Dieterich C."/>
            <person name="Clifton S.W."/>
            <person name="Schuster L.N."/>
            <person name="Chinwalla A."/>
            <person name="Delehaunty K."/>
            <person name="Dinkelacker I."/>
            <person name="Fulton L."/>
            <person name="Fulton R."/>
            <person name="Godfrey J."/>
            <person name="Minx P."/>
            <person name="Mitreva M."/>
            <person name="Roeseler W."/>
            <person name="Tian H."/>
            <person name="Witte H."/>
            <person name="Yang S.P."/>
            <person name="Wilson R.K."/>
            <person name="Sommer R.J."/>
        </authorList>
    </citation>
    <scope>NUCLEOTIDE SEQUENCE [LARGE SCALE GENOMIC DNA]</scope>
    <source>
        <strain evidence="3">PS312</strain>
    </source>
</reference>
<evidence type="ECO:0000313" key="2">
    <source>
        <dbReference type="EnsemblMetazoa" id="PPA42769.1"/>
    </source>
</evidence>
<gene>
    <name evidence="2" type="primary">WBGene00281138</name>
</gene>
<dbReference type="Pfam" id="PF14949">
    <property type="entry name" value="ARF7EP_C"/>
    <property type="match status" value="1"/>
</dbReference>
<accession>A0A8R1UZP9</accession>
<dbReference type="EnsemblMetazoa" id="PPA42769.1">
    <property type="protein sequence ID" value="PPA42769.1"/>
    <property type="gene ID" value="WBGene00281138"/>
</dbReference>
<feature type="region of interest" description="Disordered" evidence="1">
    <location>
        <begin position="173"/>
        <end position="197"/>
    </location>
</feature>
<accession>A0A2A6BHJ4</accession>
<evidence type="ECO:0000256" key="1">
    <source>
        <dbReference type="SAM" id="MobiDB-lite"/>
    </source>
</evidence>
<dbReference type="InterPro" id="IPR029264">
    <property type="entry name" value="ARF7EP_C"/>
</dbReference>
<dbReference type="InterPro" id="IPR053130">
    <property type="entry name" value="ARL14_effector"/>
</dbReference>
<dbReference type="Proteomes" id="UP000005239">
    <property type="component" value="Unassembled WGS sequence"/>
</dbReference>
<name>A0A2A6BHJ4_PRIPA</name>
<feature type="compositionally biased region" description="Basic and acidic residues" evidence="1">
    <location>
        <begin position="185"/>
        <end position="197"/>
    </location>
</feature>
<dbReference type="PANTHER" id="PTHR46804:SF4">
    <property type="entry name" value="ARL14 EFFECTOR PROTEIN-LIKE"/>
    <property type="match status" value="1"/>
</dbReference>